<dbReference type="Gene3D" id="3.40.630.40">
    <property type="entry name" value="Zn-dependent exopeptidases"/>
    <property type="match status" value="1"/>
</dbReference>
<dbReference type="Pfam" id="PF11741">
    <property type="entry name" value="AMIN"/>
    <property type="match status" value="2"/>
</dbReference>
<dbReference type="Pfam" id="PF07833">
    <property type="entry name" value="Cu_amine_oxidN1"/>
    <property type="match status" value="1"/>
</dbReference>
<dbReference type="SUPFAM" id="SSF55383">
    <property type="entry name" value="Copper amine oxidase, domain N"/>
    <property type="match status" value="1"/>
</dbReference>
<dbReference type="Gene3D" id="2.60.40.3500">
    <property type="match status" value="1"/>
</dbReference>
<evidence type="ECO:0000313" key="5">
    <source>
        <dbReference type="Proteomes" id="UP000294567"/>
    </source>
</evidence>
<reference evidence="4 5" key="1">
    <citation type="submission" date="2019-03" db="EMBL/GenBank/DDBJ databases">
        <title>Genomic Encyclopedia of Type Strains, Phase IV (KMG-IV): sequencing the most valuable type-strain genomes for metagenomic binning, comparative biology and taxonomic classification.</title>
        <authorList>
            <person name="Goeker M."/>
        </authorList>
    </citation>
    <scope>NUCLEOTIDE SEQUENCE [LARGE SCALE GENOMIC DNA]</scope>
    <source>
        <strain evidence="4 5">DSM 26752</strain>
    </source>
</reference>
<protein>
    <submittedName>
        <fullName evidence="4">N-acetylmuramoyl-L-alanine amidase</fullName>
    </submittedName>
</protein>
<keyword evidence="5" id="KW-1185">Reference proteome</keyword>
<comment type="caution">
    <text evidence="4">The sequence shown here is derived from an EMBL/GenBank/DDBJ whole genome shotgun (WGS) entry which is preliminary data.</text>
</comment>
<dbReference type="InterPro" id="IPR036582">
    <property type="entry name" value="Mao_N_sf"/>
</dbReference>
<evidence type="ECO:0000259" key="3">
    <source>
        <dbReference type="SMART" id="SM00646"/>
    </source>
</evidence>
<dbReference type="PANTHER" id="PTHR30404:SF0">
    <property type="entry name" value="N-ACETYLMURAMOYL-L-ALANINE AMIDASE AMIC"/>
    <property type="match status" value="1"/>
</dbReference>
<evidence type="ECO:0000256" key="2">
    <source>
        <dbReference type="SAM" id="SignalP"/>
    </source>
</evidence>
<dbReference type="GO" id="GO:0008745">
    <property type="term" value="F:N-acetylmuramoyl-L-alanine amidase activity"/>
    <property type="evidence" value="ECO:0007669"/>
    <property type="project" value="InterPro"/>
</dbReference>
<dbReference type="InterPro" id="IPR050695">
    <property type="entry name" value="N-acetylmuramoyl_amidase_3"/>
</dbReference>
<keyword evidence="2" id="KW-0732">Signal</keyword>
<dbReference type="SMART" id="SM00646">
    <property type="entry name" value="Ami_3"/>
    <property type="match status" value="1"/>
</dbReference>
<dbReference type="EMBL" id="SMAE01000003">
    <property type="protein sequence ID" value="TCS90712.1"/>
    <property type="molecule type" value="Genomic_DNA"/>
</dbReference>
<proteinExistence type="predicted"/>
<dbReference type="CDD" id="cd02696">
    <property type="entry name" value="MurNAc-LAA"/>
    <property type="match status" value="1"/>
</dbReference>
<dbReference type="PANTHER" id="PTHR30404">
    <property type="entry name" value="N-ACETYLMURAMOYL-L-ALANINE AMIDASE"/>
    <property type="match status" value="1"/>
</dbReference>
<dbReference type="Gene3D" id="3.30.457.10">
    <property type="entry name" value="Copper amine oxidase-like, N-terminal domain"/>
    <property type="match status" value="1"/>
</dbReference>
<dbReference type="GO" id="GO:0030288">
    <property type="term" value="C:outer membrane-bounded periplasmic space"/>
    <property type="evidence" value="ECO:0007669"/>
    <property type="project" value="TreeGrafter"/>
</dbReference>
<dbReference type="SUPFAM" id="SSF53187">
    <property type="entry name" value="Zn-dependent exopeptidases"/>
    <property type="match status" value="1"/>
</dbReference>
<keyword evidence="1" id="KW-0378">Hydrolase</keyword>
<gene>
    <name evidence="4" type="ORF">EDD65_1039</name>
</gene>
<dbReference type="AlphaFoldDB" id="A0A4R3KXR2"/>
<feature type="chain" id="PRO_5020611014" evidence="2">
    <location>
        <begin position="24"/>
        <end position="696"/>
    </location>
</feature>
<dbReference type="InterPro" id="IPR021731">
    <property type="entry name" value="AMIN_dom"/>
</dbReference>
<evidence type="ECO:0000256" key="1">
    <source>
        <dbReference type="ARBA" id="ARBA00022801"/>
    </source>
</evidence>
<dbReference type="InterPro" id="IPR002508">
    <property type="entry name" value="MurNAc-LAA_cat"/>
</dbReference>
<dbReference type="Proteomes" id="UP000294567">
    <property type="component" value="Unassembled WGS sequence"/>
</dbReference>
<dbReference type="GO" id="GO:0009253">
    <property type="term" value="P:peptidoglycan catabolic process"/>
    <property type="evidence" value="ECO:0007669"/>
    <property type="project" value="InterPro"/>
</dbReference>
<dbReference type="RefSeq" id="WP_132026310.1">
    <property type="nucleotide sequence ID" value="NZ_CP068564.1"/>
</dbReference>
<organism evidence="4 5">
    <name type="scientific">Keratinibaculum paraultunense</name>
    <dbReference type="NCBI Taxonomy" id="1278232"/>
    <lineage>
        <taxon>Bacteria</taxon>
        <taxon>Bacillati</taxon>
        <taxon>Bacillota</taxon>
        <taxon>Tissierellia</taxon>
        <taxon>Tissierellales</taxon>
        <taxon>Tepidimicrobiaceae</taxon>
        <taxon>Keratinibaculum</taxon>
    </lineage>
</organism>
<name>A0A4R3KXR2_9FIRM</name>
<evidence type="ECO:0000313" key="4">
    <source>
        <dbReference type="EMBL" id="TCS90712.1"/>
    </source>
</evidence>
<sequence>MRKGKAIVFFLLILLIFSSPGFAASKNNKIVVSMENKNYTVTEVPVLIDGQAIDIGIPNFIHKDYTFVPIRFVEQYGAKVSWDQKTKTATIFQNNKEIKMTINSRNVYVNGQKKVVDKALTPKLVTFPSKKDTRTMVPFRLVAEILGYEVGWDDANRVPFINTKGIKTPEESSNVMEITNISVSKGSTNIPKITINGTDKFKYSTALLEDPHRLVIDIDDAKLNIKDNILFENGVGVLKVNSDPVSSLKISQFSQSPDVVRIVVNLTEKVDFDIISGENGKSLNISFVNKVGKIKKENINGKEALVIYNTCSKPKINYMNLKNPERIVIDILDSLLETGTYLEYDYDIGFIEKIRISQFEPDNNYKSNDRIVRVVLDVKNGVSDSNVKIDTYDNRIVITPETSIWEIIDYSLKGTDRIISINTNEKIEYNVDYNSQEKFMTINLPSGSLDLEEGYIAINDGLIKDIRIVKERNVSKIIIKFMRNIEYSILSNNIDNKISLKITRDSNAKPSDRVIAIDPGHGGKDPGTIQNGVNEKDINLAVSHKLNEGLRNKGYTTIMTREDDTFVELKERANIANRNGADLFISIHSNSNSNSSISGVQVLYHSKDKTNVTKEETYKLANIIKEEIIKGTGAEDKGLVPREQTVVIRDTNMPAVLIELGFLSNPKEAELLKDESYQYLLVESIINGIERYFETY</sequence>
<dbReference type="Pfam" id="PF01520">
    <property type="entry name" value="Amidase_3"/>
    <property type="match status" value="1"/>
</dbReference>
<feature type="signal peptide" evidence="2">
    <location>
        <begin position="1"/>
        <end position="23"/>
    </location>
</feature>
<feature type="domain" description="MurNAc-LAA" evidence="3">
    <location>
        <begin position="573"/>
        <end position="690"/>
    </location>
</feature>
<accession>A0A4R3KXR2</accession>
<dbReference type="InterPro" id="IPR012854">
    <property type="entry name" value="Cu_amine_oxidase-like_N"/>
</dbReference>
<dbReference type="OrthoDB" id="9806267at2"/>